<keyword evidence="5" id="KW-0444">Lipid biosynthesis</keyword>
<dbReference type="Proteomes" id="UP000005203">
    <property type="component" value="Linkage group LG7"/>
</dbReference>
<dbReference type="UniPathway" id="UPA00057">
    <property type="reaction ID" value="UER00099"/>
</dbReference>
<keyword evidence="8 18" id="KW-0547">Nucleotide-binding</keyword>
<evidence type="ECO:0000256" key="10">
    <source>
        <dbReference type="ARBA" id="ARBA00022778"/>
    </source>
</evidence>
<feature type="binding site" evidence="18">
    <location>
        <begin position="29"/>
        <end position="35"/>
    </location>
    <ligand>
        <name>ATP</name>
        <dbReference type="ChEBI" id="CHEBI:30616"/>
    </ligand>
</feature>
<feature type="binding site" evidence="18">
    <location>
        <position position="156"/>
    </location>
    <ligand>
        <name>ATP</name>
        <dbReference type="ChEBI" id="CHEBI:30616"/>
    </ligand>
</feature>
<dbReference type="InterPro" id="IPR005919">
    <property type="entry name" value="Pmev_kin_anim"/>
</dbReference>
<keyword evidence="12" id="KW-0752">Steroid biosynthesis</keyword>
<reference evidence="19" key="1">
    <citation type="submission" date="2021-01" db="UniProtKB">
        <authorList>
            <consortium name="EnsemblMetazoa"/>
        </authorList>
    </citation>
    <scope>IDENTIFICATION</scope>
    <source>
        <strain evidence="19">DH4</strain>
    </source>
</reference>
<dbReference type="PANTHER" id="PTHR13101:SF1">
    <property type="entry name" value="PHOSPHOMEVALONATE KINASE"/>
    <property type="match status" value="1"/>
</dbReference>
<comment type="pathway">
    <text evidence="2">Isoprenoid biosynthesis; isopentenyl diphosphate biosynthesis via mevalonate pathway; isopentenyl diphosphate from (R)-mevalonate: step 2/3.</text>
</comment>
<accession>A0A7M7FYH3</accession>
<keyword evidence="10" id="KW-0152">Cholesterol biosynthesis</keyword>
<evidence type="ECO:0000256" key="5">
    <source>
        <dbReference type="ARBA" id="ARBA00022516"/>
    </source>
</evidence>
<evidence type="ECO:0000256" key="4">
    <source>
        <dbReference type="ARBA" id="ARBA00022490"/>
    </source>
</evidence>
<sequence length="202" mass="23369">MASSQHIDNSAINFKNSSKPKIILLFSGKRKCGKDYITNILYERIGSDNSVIIKISAPIKSHWAKSHGLNIDQLMGDGKYKENYRLEMAKWGENIRNTDQGYFCRAALDIYNAYDKSIWIVSDIRRKTDIQWFTENFKDICKTIRIESDDSIRIERGWTFVTGIDDAETECDLDDVNTWDLKVTNNTKSIECILQQILELIN</sequence>
<dbReference type="KEGG" id="ame:725018"/>
<dbReference type="FunFam" id="3.40.50.300:FF:001026">
    <property type="entry name" value="Phosphomevalonate kinase"/>
    <property type="match status" value="1"/>
</dbReference>
<dbReference type="Pfam" id="PF04275">
    <property type="entry name" value="P-mevalo_kinase"/>
    <property type="match status" value="1"/>
</dbReference>
<evidence type="ECO:0000256" key="8">
    <source>
        <dbReference type="ARBA" id="ARBA00022741"/>
    </source>
</evidence>
<evidence type="ECO:0000256" key="16">
    <source>
        <dbReference type="ARBA" id="ARBA00023221"/>
    </source>
</evidence>
<dbReference type="AlphaFoldDB" id="A0A7M7FYH3"/>
<evidence type="ECO:0000256" key="14">
    <source>
        <dbReference type="ARBA" id="ARBA00023098"/>
    </source>
</evidence>
<dbReference type="GO" id="GO:0019287">
    <property type="term" value="P:isopentenyl diphosphate biosynthetic process, mevalonate pathway"/>
    <property type="evidence" value="ECO:0007669"/>
    <property type="project" value="UniProtKB-UniPathway"/>
</dbReference>
<dbReference type="GO" id="GO:0005829">
    <property type="term" value="C:cytosol"/>
    <property type="evidence" value="ECO:0007669"/>
    <property type="project" value="UniProtKB-SubCell"/>
</dbReference>
<reference evidence="21" key="2">
    <citation type="submission" date="2025-04" db="UniProtKB">
        <authorList>
            <consortium name="RefSeq"/>
        </authorList>
    </citation>
    <scope>IDENTIFICATION</scope>
    <source>
        <strain evidence="21">DH4</strain>
        <tissue evidence="21">Whole body</tissue>
    </source>
</reference>
<keyword evidence="9 21" id="KW-0418">Kinase</keyword>
<dbReference type="GO" id="GO:0005524">
    <property type="term" value="F:ATP binding"/>
    <property type="evidence" value="ECO:0007669"/>
    <property type="project" value="UniProtKB-KW"/>
</dbReference>
<dbReference type="SUPFAM" id="SSF52540">
    <property type="entry name" value="P-loop containing nucleoside triphosphate hydrolases"/>
    <property type="match status" value="1"/>
</dbReference>
<dbReference type="EC" id="2.7.4.2" evidence="3"/>
<dbReference type="OMA" id="QKRGWVY"/>
<keyword evidence="7" id="KW-0808">Transferase</keyword>
<comment type="subcellular location">
    <subcellularLocation>
        <location evidence="1">Cytoplasm</location>
        <location evidence="1">Cytosol</location>
    </subcellularLocation>
</comment>
<organism evidence="19">
    <name type="scientific">Apis mellifera</name>
    <name type="common">Honeybee</name>
    <dbReference type="NCBI Taxonomy" id="7460"/>
    <lineage>
        <taxon>Eukaryota</taxon>
        <taxon>Metazoa</taxon>
        <taxon>Ecdysozoa</taxon>
        <taxon>Arthropoda</taxon>
        <taxon>Hexapoda</taxon>
        <taxon>Insecta</taxon>
        <taxon>Pterygota</taxon>
        <taxon>Neoptera</taxon>
        <taxon>Endopterygota</taxon>
        <taxon>Hymenoptera</taxon>
        <taxon>Apocrita</taxon>
        <taxon>Aculeata</taxon>
        <taxon>Apoidea</taxon>
        <taxon>Anthophila</taxon>
        <taxon>Apidae</taxon>
        <taxon>Apis</taxon>
    </lineage>
</organism>
<evidence type="ECO:0000256" key="6">
    <source>
        <dbReference type="ARBA" id="ARBA00022548"/>
    </source>
</evidence>
<feature type="binding site" evidence="18">
    <location>
        <position position="185"/>
    </location>
    <ligand>
        <name>substrate</name>
    </ligand>
</feature>
<evidence type="ECO:0000256" key="12">
    <source>
        <dbReference type="ARBA" id="ARBA00022955"/>
    </source>
</evidence>
<evidence type="ECO:0000313" key="19">
    <source>
        <dbReference type="EnsemblMetazoa" id="XP_001120920"/>
    </source>
</evidence>
<evidence type="ECO:0000256" key="1">
    <source>
        <dbReference type="ARBA" id="ARBA00004514"/>
    </source>
</evidence>
<protein>
    <recommendedName>
        <fullName evidence="17">Phosphomevalonate kinase</fullName>
        <ecNumber evidence="3">2.7.4.2</ecNumber>
    </recommendedName>
</protein>
<keyword evidence="11 18" id="KW-0067">ATP-binding</keyword>
<proteinExistence type="predicted"/>
<accession>A0A8B6XCI4</accession>
<keyword evidence="4" id="KW-0963">Cytoplasm</keyword>
<evidence type="ECO:0000256" key="11">
    <source>
        <dbReference type="ARBA" id="ARBA00022840"/>
    </source>
</evidence>
<dbReference type="NCBIfam" id="TIGR01223">
    <property type="entry name" value="Pmev_kin_anim"/>
    <property type="match status" value="1"/>
</dbReference>
<keyword evidence="20" id="KW-1185">Reference proteome</keyword>
<evidence type="ECO:0000256" key="3">
    <source>
        <dbReference type="ARBA" id="ARBA00012958"/>
    </source>
</evidence>
<keyword evidence="14" id="KW-0443">Lipid metabolism</keyword>
<gene>
    <name evidence="19" type="primary">725018</name>
    <name evidence="21" type="synonym">LOC725018</name>
</gene>
<dbReference type="GeneID" id="725018"/>
<dbReference type="PIRSF" id="PIRSF036639">
    <property type="entry name" value="PMK_anim"/>
    <property type="match status" value="1"/>
</dbReference>
<dbReference type="Gene3D" id="3.40.50.300">
    <property type="entry name" value="P-loop containing nucleotide triphosphate hydrolases"/>
    <property type="match status" value="1"/>
</dbReference>
<evidence type="ECO:0000256" key="18">
    <source>
        <dbReference type="PIRSR" id="PIRSR036639-1"/>
    </source>
</evidence>
<dbReference type="EnsemblMetazoa" id="XM_001120920">
    <property type="protein sequence ID" value="XP_001120920"/>
    <property type="gene ID" value="LOC725018"/>
</dbReference>
<evidence type="ECO:0000313" key="20">
    <source>
        <dbReference type="Proteomes" id="UP000005203"/>
    </source>
</evidence>
<dbReference type="OrthoDB" id="2401875at2759"/>
<evidence type="ECO:0000256" key="2">
    <source>
        <dbReference type="ARBA" id="ARBA00005017"/>
    </source>
</evidence>
<evidence type="ECO:0000256" key="15">
    <source>
        <dbReference type="ARBA" id="ARBA00023166"/>
    </source>
</evidence>
<dbReference type="PANTHER" id="PTHR13101">
    <property type="entry name" value="PHOSPHOMEVALONATE KINASE"/>
    <property type="match status" value="1"/>
</dbReference>
<feature type="binding site" evidence="18">
    <location>
        <position position="196"/>
    </location>
    <ligand>
        <name>ATP</name>
        <dbReference type="ChEBI" id="CHEBI:30616"/>
    </ligand>
</feature>
<dbReference type="GO" id="GO:0004631">
    <property type="term" value="F:phosphomevalonate kinase activity"/>
    <property type="evidence" value="ECO:0007669"/>
    <property type="project" value="UniProtKB-EC"/>
</dbReference>
<name>A0A7M7FYH3_APIME</name>
<evidence type="ECO:0000313" key="21">
    <source>
        <dbReference type="RefSeq" id="XP_001120920.1"/>
    </source>
</evidence>
<evidence type="ECO:0000256" key="13">
    <source>
        <dbReference type="ARBA" id="ARBA00023011"/>
    </source>
</evidence>
<evidence type="ECO:0000256" key="7">
    <source>
        <dbReference type="ARBA" id="ARBA00022679"/>
    </source>
</evidence>
<evidence type="ECO:0000256" key="9">
    <source>
        <dbReference type="ARBA" id="ARBA00022777"/>
    </source>
</evidence>
<keyword evidence="16" id="KW-0753">Steroid metabolism</keyword>
<dbReference type="RefSeq" id="XP_001120920.1">
    <property type="nucleotide sequence ID" value="XM_001120920.5"/>
</dbReference>
<keyword evidence="13" id="KW-0756">Sterol biosynthesis</keyword>
<dbReference type="InterPro" id="IPR027417">
    <property type="entry name" value="P-loop_NTPase"/>
</dbReference>
<keyword evidence="6" id="KW-0153">Cholesterol metabolism</keyword>
<keyword evidence="15" id="KW-1207">Sterol metabolism</keyword>
<evidence type="ECO:0000256" key="17">
    <source>
        <dbReference type="ARBA" id="ARBA00034549"/>
    </source>
</evidence>
<dbReference type="GO" id="GO:0006695">
    <property type="term" value="P:cholesterol biosynthetic process"/>
    <property type="evidence" value="ECO:0007669"/>
    <property type="project" value="UniProtKB-KW"/>
</dbReference>